<proteinExistence type="predicted"/>
<dbReference type="RefSeq" id="WP_248412316.1">
    <property type="nucleotide sequence ID" value="NZ_JALPQF010000004.1"/>
</dbReference>
<keyword evidence="2" id="KW-1185">Reference proteome</keyword>
<name>A0ABT0H7V7_9FLAO</name>
<comment type="caution">
    <text evidence="1">The sequence shown here is derived from an EMBL/GenBank/DDBJ whole genome shotgun (WGS) entry which is preliminary data.</text>
</comment>
<dbReference type="EMBL" id="JALPQF010000004">
    <property type="protein sequence ID" value="MCK8480129.1"/>
    <property type="molecule type" value="Genomic_DNA"/>
</dbReference>
<evidence type="ECO:0000313" key="2">
    <source>
        <dbReference type="Proteomes" id="UP001203687"/>
    </source>
</evidence>
<gene>
    <name evidence="1" type="ORF">MUY34_05810</name>
</gene>
<dbReference type="Proteomes" id="UP001203687">
    <property type="component" value="Unassembled WGS sequence"/>
</dbReference>
<dbReference type="SUPFAM" id="SSF55729">
    <property type="entry name" value="Acyl-CoA N-acyltransferases (Nat)"/>
    <property type="match status" value="1"/>
</dbReference>
<dbReference type="InterPro" id="IPR016181">
    <property type="entry name" value="Acyl_CoA_acyltransferase"/>
</dbReference>
<sequence length="290" mass="33917">MDYHSDRFNDASLMIYKNEKLIALLPANRVDTTIYSHQGLTYGGLIFGEKLKFRDVLKIFKAVLKYLSDNGIETLELKQLPSFYARCPNDELLYLMFLTEAQLFRRDALSVLNLKHRPKFSKDRIEGNKRGIKNGLIVKEVDHFDAFWNTILTINLEEKHQIKPVHSLEEITMLKRKFPKHIRQFNVYKDDVLVAGTTIFETEFVAHSQYISGNKDKNILGSLDVLHTYLIENVFHNKAYFDFGISNENNGKQINEGLQYWKEGFGSRTMIQDFYRIPTENHKLLKNVMI</sequence>
<organism evidence="1 2">
    <name type="scientific">Psychroserpens algicola</name>
    <dbReference type="NCBI Taxonomy" id="1719034"/>
    <lineage>
        <taxon>Bacteria</taxon>
        <taxon>Pseudomonadati</taxon>
        <taxon>Bacteroidota</taxon>
        <taxon>Flavobacteriia</taxon>
        <taxon>Flavobacteriales</taxon>
        <taxon>Flavobacteriaceae</taxon>
        <taxon>Psychroserpens</taxon>
    </lineage>
</organism>
<reference evidence="1" key="1">
    <citation type="submission" date="2022-04" db="EMBL/GenBank/DDBJ databases">
        <authorList>
            <person name="Ren T."/>
        </authorList>
    </citation>
    <scope>NUCLEOTIDE SEQUENCE</scope>
    <source>
        <strain evidence="1">F63249</strain>
    </source>
</reference>
<protein>
    <submittedName>
        <fullName evidence="1">GNAT family N-acetyltransferase</fullName>
    </submittedName>
</protein>
<evidence type="ECO:0000313" key="1">
    <source>
        <dbReference type="EMBL" id="MCK8480129.1"/>
    </source>
</evidence>
<dbReference type="Gene3D" id="3.40.630.30">
    <property type="match status" value="1"/>
</dbReference>
<accession>A0ABT0H7V7</accession>